<evidence type="ECO:0000256" key="1">
    <source>
        <dbReference type="ARBA" id="ARBA00023015"/>
    </source>
</evidence>
<evidence type="ECO:0000313" key="6">
    <source>
        <dbReference type="Proteomes" id="UP001165580"/>
    </source>
</evidence>
<dbReference type="CDD" id="cd06267">
    <property type="entry name" value="PBP1_LacI_sugar_binding-like"/>
    <property type="match status" value="1"/>
</dbReference>
<evidence type="ECO:0000256" key="3">
    <source>
        <dbReference type="ARBA" id="ARBA00023163"/>
    </source>
</evidence>
<dbReference type="Gene3D" id="1.10.260.40">
    <property type="entry name" value="lambda repressor-like DNA-binding domains"/>
    <property type="match status" value="1"/>
</dbReference>
<organism evidence="5 6">
    <name type="scientific">Herbiconiux gentiana</name>
    <dbReference type="NCBI Taxonomy" id="2970912"/>
    <lineage>
        <taxon>Bacteria</taxon>
        <taxon>Bacillati</taxon>
        <taxon>Actinomycetota</taxon>
        <taxon>Actinomycetes</taxon>
        <taxon>Micrococcales</taxon>
        <taxon>Microbacteriaceae</taxon>
        <taxon>Herbiconiux</taxon>
    </lineage>
</organism>
<dbReference type="Gene3D" id="3.40.50.2300">
    <property type="match status" value="2"/>
</dbReference>
<dbReference type="EMBL" id="JANTEZ010000013">
    <property type="protein sequence ID" value="MCS5716445.1"/>
    <property type="molecule type" value="Genomic_DNA"/>
</dbReference>
<dbReference type="Pfam" id="PF13377">
    <property type="entry name" value="Peripla_BP_3"/>
    <property type="match status" value="1"/>
</dbReference>
<dbReference type="SUPFAM" id="SSF47413">
    <property type="entry name" value="lambda repressor-like DNA-binding domains"/>
    <property type="match status" value="1"/>
</dbReference>
<keyword evidence="6" id="KW-1185">Reference proteome</keyword>
<proteinExistence type="predicted"/>
<keyword evidence="3" id="KW-0804">Transcription</keyword>
<dbReference type="InterPro" id="IPR028082">
    <property type="entry name" value="Peripla_BP_I"/>
</dbReference>
<sequence>MAEAAGVSLITASRILNPGVRGTRSGSQERRRKVQDAAQALGYTVNPAAQTIAVGAARTIALIVTDIRDFGSATIMAGVMAAAESRGMSVAVRTTHDDPVRELEIVRALRGERHRGVIIATSRTTDEPRESRFRQELSSLEDSGARVVVIGDSTLPFARVTVDTESAAAELATQLALTHHRIAILAGPEGEVTSLERVTGFEAGLAAAGLSPIAVMHGEFSRDGGYAAVYDLQARLADVDLVAAMSDAMAVGAIVALNEIGFRVPDEMTVSGFDNVPLLADLLPGFSTVAMPLEQFGEACLDRILEDASDRRNNETVRLRADVIVRPKPHRSLP</sequence>
<reference evidence="5" key="1">
    <citation type="submission" date="2022-08" db="EMBL/GenBank/DDBJ databases">
        <authorList>
            <person name="Deng Y."/>
            <person name="Han X.-F."/>
            <person name="Zhang Y.-Q."/>
        </authorList>
    </citation>
    <scope>NUCLEOTIDE SEQUENCE</scope>
    <source>
        <strain evidence="5">CPCC 205716</strain>
    </source>
</reference>
<evidence type="ECO:0000313" key="5">
    <source>
        <dbReference type="EMBL" id="MCS5716445.1"/>
    </source>
</evidence>
<dbReference type="InterPro" id="IPR010982">
    <property type="entry name" value="Lambda_DNA-bd_dom_sf"/>
</dbReference>
<dbReference type="Proteomes" id="UP001165580">
    <property type="component" value="Unassembled WGS sequence"/>
</dbReference>
<dbReference type="InterPro" id="IPR000843">
    <property type="entry name" value="HTH_LacI"/>
</dbReference>
<evidence type="ECO:0000256" key="2">
    <source>
        <dbReference type="ARBA" id="ARBA00023125"/>
    </source>
</evidence>
<protein>
    <submittedName>
        <fullName evidence="5">LacI family transcriptional regulator</fullName>
    </submittedName>
</protein>
<dbReference type="InterPro" id="IPR046335">
    <property type="entry name" value="LacI/GalR-like_sensor"/>
</dbReference>
<dbReference type="PANTHER" id="PTHR30146">
    <property type="entry name" value="LACI-RELATED TRANSCRIPTIONAL REPRESSOR"/>
    <property type="match status" value="1"/>
</dbReference>
<dbReference type="SMART" id="SM00354">
    <property type="entry name" value="HTH_LACI"/>
    <property type="match status" value="1"/>
</dbReference>
<feature type="domain" description="HTH lacI-type" evidence="4">
    <location>
        <begin position="1"/>
        <end position="54"/>
    </location>
</feature>
<comment type="caution">
    <text evidence="5">The sequence shown here is derived from an EMBL/GenBank/DDBJ whole genome shotgun (WGS) entry which is preliminary data.</text>
</comment>
<keyword evidence="2" id="KW-0238">DNA-binding</keyword>
<evidence type="ECO:0000259" key="4">
    <source>
        <dbReference type="PROSITE" id="PS50932"/>
    </source>
</evidence>
<dbReference type="SUPFAM" id="SSF53822">
    <property type="entry name" value="Periplasmic binding protein-like I"/>
    <property type="match status" value="1"/>
</dbReference>
<keyword evidence="1" id="KW-0805">Transcription regulation</keyword>
<dbReference type="PANTHER" id="PTHR30146:SF109">
    <property type="entry name" value="HTH-TYPE TRANSCRIPTIONAL REGULATOR GALS"/>
    <property type="match status" value="1"/>
</dbReference>
<dbReference type="PROSITE" id="PS50932">
    <property type="entry name" value="HTH_LACI_2"/>
    <property type="match status" value="1"/>
</dbReference>
<accession>A0ABT2GME9</accession>
<name>A0ABT2GME9_9MICO</name>
<gene>
    <name evidence="5" type="ORF">NVV95_18005</name>
</gene>